<evidence type="ECO:0000313" key="1">
    <source>
        <dbReference type="EMBL" id="GCA62682.1"/>
    </source>
</evidence>
<feature type="non-terminal residue" evidence="1">
    <location>
        <position position="1"/>
    </location>
</feature>
<dbReference type="AlphaFoldDB" id="A0A391P2D2"/>
<sequence length="51" mass="5898">SKERQALLGCRVPQLLRAAQTPSHTLLCYRWRLYCNGLCLYSRRGIFGDNV</sequence>
<evidence type="ECO:0000313" key="2">
    <source>
        <dbReference type="Proteomes" id="UP000265618"/>
    </source>
</evidence>
<organism evidence="1 2">
    <name type="scientific">Kipferlia bialata</name>
    <dbReference type="NCBI Taxonomy" id="797122"/>
    <lineage>
        <taxon>Eukaryota</taxon>
        <taxon>Metamonada</taxon>
        <taxon>Carpediemonas-like organisms</taxon>
        <taxon>Kipferlia</taxon>
    </lineage>
</organism>
<comment type="caution">
    <text evidence="1">The sequence shown here is derived from an EMBL/GenBank/DDBJ whole genome shotgun (WGS) entry which is preliminary data.</text>
</comment>
<dbReference type="Proteomes" id="UP000265618">
    <property type="component" value="Unassembled WGS sequence"/>
</dbReference>
<dbReference type="EMBL" id="BDIP01001166">
    <property type="protein sequence ID" value="GCA62682.1"/>
    <property type="molecule type" value="Genomic_DNA"/>
</dbReference>
<accession>A0A391P2D2</accession>
<proteinExistence type="predicted"/>
<gene>
    <name evidence="1" type="ORF">KIPB_005126</name>
</gene>
<reference evidence="1 2" key="1">
    <citation type="journal article" date="2018" name="PLoS ONE">
        <title>The draft genome of Kipferlia bialata reveals reductive genome evolution in fornicate parasites.</title>
        <authorList>
            <person name="Tanifuji G."/>
            <person name="Takabayashi S."/>
            <person name="Kume K."/>
            <person name="Takagi M."/>
            <person name="Nakayama T."/>
            <person name="Kamikawa R."/>
            <person name="Inagaki Y."/>
            <person name="Hashimoto T."/>
        </authorList>
    </citation>
    <scope>NUCLEOTIDE SEQUENCE [LARGE SCALE GENOMIC DNA]</scope>
    <source>
        <strain evidence="1">NY0173</strain>
    </source>
</reference>
<keyword evidence="2" id="KW-1185">Reference proteome</keyword>
<protein>
    <submittedName>
        <fullName evidence="1">Uncharacterized protein</fullName>
    </submittedName>
</protein>
<name>A0A391P2D2_9EUKA</name>